<gene>
    <name evidence="3" type="ORF">Rt10032_c02g1162</name>
</gene>
<feature type="compositionally biased region" description="Low complexity" evidence="1">
    <location>
        <begin position="561"/>
        <end position="570"/>
    </location>
</feature>
<dbReference type="GO" id="GO:0070291">
    <property type="term" value="P:N-acylethanolamine metabolic process"/>
    <property type="evidence" value="ECO:0007669"/>
    <property type="project" value="TreeGrafter"/>
</dbReference>
<dbReference type="GO" id="GO:0070290">
    <property type="term" value="F:N-acylphosphatidylethanolamine-specific phospholipase D activity"/>
    <property type="evidence" value="ECO:0007669"/>
    <property type="project" value="TreeGrafter"/>
</dbReference>
<feature type="domain" description="Metallo-beta-lactamase" evidence="2">
    <location>
        <begin position="171"/>
        <end position="281"/>
    </location>
</feature>
<dbReference type="InterPro" id="IPR036866">
    <property type="entry name" value="RibonucZ/Hydroxyglut_hydro"/>
</dbReference>
<dbReference type="EMBL" id="BJWK01000002">
    <property type="protein sequence ID" value="GEM07145.1"/>
    <property type="molecule type" value="Genomic_DNA"/>
</dbReference>
<dbReference type="GO" id="GO:0070292">
    <property type="term" value="P:N-acylphosphatidylethanolamine metabolic process"/>
    <property type="evidence" value="ECO:0007669"/>
    <property type="project" value="TreeGrafter"/>
</dbReference>
<dbReference type="Proteomes" id="UP000321518">
    <property type="component" value="Unassembled WGS sequence"/>
</dbReference>
<dbReference type="PANTHER" id="PTHR15032">
    <property type="entry name" value="N-ACYL-PHOSPHATIDYLETHANOLAMINE-HYDROLYZING PHOSPHOLIPASE D"/>
    <property type="match status" value="1"/>
</dbReference>
<dbReference type="SUPFAM" id="SSF56281">
    <property type="entry name" value="Metallo-hydrolase/oxidoreductase"/>
    <property type="match status" value="1"/>
</dbReference>
<feature type="region of interest" description="Disordered" evidence="1">
    <location>
        <begin position="486"/>
        <end position="637"/>
    </location>
</feature>
<feature type="compositionally biased region" description="Polar residues" evidence="1">
    <location>
        <begin position="284"/>
        <end position="302"/>
    </location>
</feature>
<evidence type="ECO:0000259" key="2">
    <source>
        <dbReference type="Pfam" id="PF12706"/>
    </source>
</evidence>
<dbReference type="AlphaFoldDB" id="A0A511KAZ0"/>
<dbReference type="PANTHER" id="PTHR15032:SF27">
    <property type="entry name" value="N-ACYL-PHOSPHATIDYLETHANOLAMINE-HYDROLYZING PHOSPHOLIPASE D"/>
    <property type="match status" value="1"/>
</dbReference>
<feature type="region of interest" description="Disordered" evidence="1">
    <location>
        <begin position="367"/>
        <end position="402"/>
    </location>
</feature>
<dbReference type="Gene3D" id="3.60.15.10">
    <property type="entry name" value="Ribonuclease Z/Hydroxyacylglutathione hydrolase-like"/>
    <property type="match status" value="2"/>
</dbReference>
<feature type="region of interest" description="Disordered" evidence="1">
    <location>
        <begin position="284"/>
        <end position="306"/>
    </location>
</feature>
<feature type="compositionally biased region" description="Basic and acidic residues" evidence="1">
    <location>
        <begin position="588"/>
        <end position="634"/>
    </location>
</feature>
<proteinExistence type="predicted"/>
<feature type="region of interest" description="Disordered" evidence="1">
    <location>
        <begin position="1"/>
        <end position="24"/>
    </location>
</feature>
<comment type="caution">
    <text evidence="3">The sequence shown here is derived from an EMBL/GenBank/DDBJ whole genome shotgun (WGS) entry which is preliminary data.</text>
</comment>
<dbReference type="InterPro" id="IPR001279">
    <property type="entry name" value="Metallo-B-lactamas"/>
</dbReference>
<feature type="compositionally biased region" description="Polar residues" evidence="1">
    <location>
        <begin position="486"/>
        <end position="524"/>
    </location>
</feature>
<feature type="compositionally biased region" description="Low complexity" evidence="1">
    <location>
        <begin position="535"/>
        <end position="549"/>
    </location>
</feature>
<evidence type="ECO:0000313" key="4">
    <source>
        <dbReference type="Proteomes" id="UP000321518"/>
    </source>
</evidence>
<name>A0A511KAZ0_RHOTO</name>
<dbReference type="Pfam" id="PF12706">
    <property type="entry name" value="Lactamase_B_2"/>
    <property type="match status" value="1"/>
</dbReference>
<protein>
    <submittedName>
        <fullName evidence="3">N-acyl-phosphatidylethanolamine-hydrolyzing phospholipase D</fullName>
    </submittedName>
</protein>
<sequence>MILAEQPDQDDVASNSDRPSHHVVHPITGTLTFRNPWPSASAPSATELLFGGAWLGWPKLHLDKHPKARELQVLDPGDWGRQKVKELKREGESQGKGNKVGFARGTWLGHAAVYVQLPLDVPADPLSAIRRKSEKAEADESKVRRGRNEKIEGAVDEEDQYAEDEETTLKLLFDPIFSERAGPTSYTGPGRLRPAPCKVEDLPGVDAVLISHNHYDHLDLNSVKGVLEKWPRVKLFVPLGNKQWFYACGVPLSQIYECDWWDDVDLTPSDFGLVPPPLHVASAQSSVYGDGQSGRTSRSMSMSAPRETERIRVTCVPAQHNSGTLNSSFAASLVVLTLSLAGRSPTDQGSTLWCGWVVEHLLESDAPDPPFLDSNGKKASSVTMSTESFVSAPDPDEAEPFMGAGSTLVEEPEEEHGANFAVDETWDGEAEAAVSNGRKPRVQLVPPSDPNSPALTPITSPISASDVSEYTEASASSISLFASQISTTGDVSPSRRGSMTQLPQRSSSFSQTLRRRLSSASRGNEGTDRLTARTPSFSAPPLSRSSSLRLARDRQREREATSASTSGASTPGDGEDGSGQTPLLAEPAAEKTAEEVEEERRAKAEEKAREVAAKAERAEKEAGRAVHEGSDTGYRRHRRAAHPVCPAFDEIGLKYGPLDLAFVPIWRGGSLGFVSAIGLRLHHENISSAVHGSPADAVDLHLDVRSRNTIGMHFGTFIGSETESLEAIIELHEAVEEAGVKALDDPNEDELGRMGVIDIGETCSQLAHRVLALSSIMTVVMYDYGTLCILDDYLASDFRFSLYRLAHAFHVPYRN</sequence>
<feature type="region of interest" description="Disordered" evidence="1">
    <location>
        <begin position="432"/>
        <end position="461"/>
    </location>
</feature>
<dbReference type="GO" id="GO:0005737">
    <property type="term" value="C:cytoplasm"/>
    <property type="evidence" value="ECO:0007669"/>
    <property type="project" value="TreeGrafter"/>
</dbReference>
<reference evidence="3 4" key="1">
    <citation type="submission" date="2019-07" db="EMBL/GenBank/DDBJ databases">
        <title>Rhodotorula toruloides NBRC10032 genome sequencing.</title>
        <authorList>
            <person name="Shida Y."/>
            <person name="Takaku H."/>
            <person name="Ogasawara W."/>
            <person name="Mori K."/>
        </authorList>
    </citation>
    <scope>NUCLEOTIDE SEQUENCE [LARGE SCALE GENOMIC DNA]</scope>
    <source>
        <strain evidence="3 4">NBRC10032</strain>
    </source>
</reference>
<organism evidence="3 4">
    <name type="scientific">Rhodotorula toruloides</name>
    <name type="common">Yeast</name>
    <name type="synonym">Rhodosporidium toruloides</name>
    <dbReference type="NCBI Taxonomy" id="5286"/>
    <lineage>
        <taxon>Eukaryota</taxon>
        <taxon>Fungi</taxon>
        <taxon>Dikarya</taxon>
        <taxon>Basidiomycota</taxon>
        <taxon>Pucciniomycotina</taxon>
        <taxon>Microbotryomycetes</taxon>
        <taxon>Sporidiobolales</taxon>
        <taxon>Sporidiobolaceae</taxon>
        <taxon>Rhodotorula</taxon>
    </lineage>
</organism>
<feature type="compositionally biased region" description="Basic and acidic residues" evidence="1">
    <location>
        <begin position="550"/>
        <end position="560"/>
    </location>
</feature>
<evidence type="ECO:0000256" key="1">
    <source>
        <dbReference type="SAM" id="MobiDB-lite"/>
    </source>
</evidence>
<feature type="compositionally biased region" description="Polar residues" evidence="1">
    <location>
        <begin position="377"/>
        <end position="389"/>
    </location>
</feature>
<dbReference type="OrthoDB" id="332863at2759"/>
<evidence type="ECO:0000313" key="3">
    <source>
        <dbReference type="EMBL" id="GEM07145.1"/>
    </source>
</evidence>
<accession>A0A511KAZ0</accession>
<feature type="compositionally biased region" description="Polar residues" evidence="1">
    <location>
        <begin position="451"/>
        <end position="461"/>
    </location>
</feature>